<feature type="compositionally biased region" description="Acidic residues" evidence="1">
    <location>
        <begin position="118"/>
        <end position="134"/>
    </location>
</feature>
<feature type="region of interest" description="Disordered" evidence="1">
    <location>
        <begin position="289"/>
        <end position="367"/>
    </location>
</feature>
<dbReference type="EMBL" id="BQNB010010603">
    <property type="protein sequence ID" value="GJS79518.1"/>
    <property type="molecule type" value="Genomic_DNA"/>
</dbReference>
<feature type="compositionally biased region" description="Polar residues" evidence="1">
    <location>
        <begin position="351"/>
        <end position="367"/>
    </location>
</feature>
<proteinExistence type="predicted"/>
<reference evidence="2" key="2">
    <citation type="submission" date="2022-01" db="EMBL/GenBank/DDBJ databases">
        <authorList>
            <person name="Yamashiro T."/>
            <person name="Shiraishi A."/>
            <person name="Satake H."/>
            <person name="Nakayama K."/>
        </authorList>
    </citation>
    <scope>NUCLEOTIDE SEQUENCE</scope>
</reference>
<evidence type="ECO:0000313" key="2">
    <source>
        <dbReference type="EMBL" id="GJS79518.1"/>
    </source>
</evidence>
<accession>A0ABQ4YRW7</accession>
<sequence length="367" mass="40822">MRLSALACETNVRCLDTPVRAPKYRATFAEILKRLEVMQQTEMKKVVENQHESIKQPRLSSDEHLEFNDMDITLNEPVSTQESTKAEVSNEVPIVEEIGTQEFHVEDVVVKDYVSSGEDGEDYSEDAGTDDDDDVDEDFLVDEENEIVEPDLMSICYSDPGNDEEKNYRKKRINPDIPVKAVQDQLQRELEVQISMKYDNMLESNKTRVFRKLQKRSDRPRSLLHEGSFSRPSNWKRLDRNSNNGIFISIGVKLWLKQKERKPVVGQDGLGGPGVGVGVVIGLSAAAGEGGAGVASQGSSHSRWTKRRVQTERISPQKGTPTQPASQPSTSSQAPVSEPRNADGREMGNGVPTQSSVTSGASKWSFL</sequence>
<gene>
    <name evidence="2" type="ORF">Tco_0729399</name>
</gene>
<organism evidence="2 3">
    <name type="scientific">Tanacetum coccineum</name>
    <dbReference type="NCBI Taxonomy" id="301880"/>
    <lineage>
        <taxon>Eukaryota</taxon>
        <taxon>Viridiplantae</taxon>
        <taxon>Streptophyta</taxon>
        <taxon>Embryophyta</taxon>
        <taxon>Tracheophyta</taxon>
        <taxon>Spermatophyta</taxon>
        <taxon>Magnoliopsida</taxon>
        <taxon>eudicotyledons</taxon>
        <taxon>Gunneridae</taxon>
        <taxon>Pentapetalae</taxon>
        <taxon>asterids</taxon>
        <taxon>campanulids</taxon>
        <taxon>Asterales</taxon>
        <taxon>Asteraceae</taxon>
        <taxon>Asteroideae</taxon>
        <taxon>Anthemideae</taxon>
        <taxon>Anthemidinae</taxon>
        <taxon>Tanacetum</taxon>
    </lineage>
</organism>
<evidence type="ECO:0000313" key="3">
    <source>
        <dbReference type="Proteomes" id="UP001151760"/>
    </source>
</evidence>
<keyword evidence="3" id="KW-1185">Reference proteome</keyword>
<evidence type="ECO:0000256" key="1">
    <source>
        <dbReference type="SAM" id="MobiDB-lite"/>
    </source>
</evidence>
<feature type="compositionally biased region" description="Low complexity" evidence="1">
    <location>
        <begin position="320"/>
        <end position="335"/>
    </location>
</feature>
<name>A0ABQ4YRW7_9ASTR</name>
<reference evidence="2" key="1">
    <citation type="journal article" date="2022" name="Int. J. Mol. Sci.">
        <title>Draft Genome of Tanacetum Coccineum: Genomic Comparison of Closely Related Tanacetum-Family Plants.</title>
        <authorList>
            <person name="Yamashiro T."/>
            <person name="Shiraishi A."/>
            <person name="Nakayama K."/>
            <person name="Satake H."/>
        </authorList>
    </citation>
    <scope>NUCLEOTIDE SEQUENCE</scope>
</reference>
<feature type="region of interest" description="Disordered" evidence="1">
    <location>
        <begin position="115"/>
        <end position="134"/>
    </location>
</feature>
<comment type="caution">
    <text evidence="2">The sequence shown here is derived from an EMBL/GenBank/DDBJ whole genome shotgun (WGS) entry which is preliminary data.</text>
</comment>
<dbReference type="Proteomes" id="UP001151760">
    <property type="component" value="Unassembled WGS sequence"/>
</dbReference>
<protein>
    <submittedName>
        <fullName evidence="2">Uncharacterized protein</fullName>
    </submittedName>
</protein>